<evidence type="ECO:0000259" key="1">
    <source>
        <dbReference type="Pfam" id="PF00078"/>
    </source>
</evidence>
<dbReference type="PANTHER" id="PTHR33332">
    <property type="entry name" value="REVERSE TRANSCRIPTASE DOMAIN-CONTAINING PROTEIN"/>
    <property type="match status" value="1"/>
</dbReference>
<dbReference type="Proteomes" id="UP000796761">
    <property type="component" value="Unassembled WGS sequence"/>
</dbReference>
<evidence type="ECO:0000313" key="3">
    <source>
        <dbReference type="Proteomes" id="UP000796761"/>
    </source>
</evidence>
<reference evidence="2" key="1">
    <citation type="submission" date="2019-04" db="EMBL/GenBank/DDBJ databases">
        <title>Genome assembly of Zosterops borbonicus 15179.</title>
        <authorList>
            <person name="Leroy T."/>
            <person name="Anselmetti Y."/>
            <person name="Tilak M.-K."/>
            <person name="Nabholz B."/>
        </authorList>
    </citation>
    <scope>NUCLEOTIDE SEQUENCE</scope>
    <source>
        <strain evidence="2">HGM_15179</strain>
        <tissue evidence="2">Muscle</tissue>
    </source>
</reference>
<keyword evidence="3" id="KW-1185">Reference proteome</keyword>
<protein>
    <recommendedName>
        <fullName evidence="1">Reverse transcriptase domain-containing protein</fullName>
    </recommendedName>
</protein>
<dbReference type="Pfam" id="PF00078">
    <property type="entry name" value="RVT_1"/>
    <property type="match status" value="1"/>
</dbReference>
<gene>
    <name evidence="2" type="ORF">HGM15179_008207</name>
</gene>
<dbReference type="OrthoDB" id="416454at2759"/>
<feature type="domain" description="Reverse transcriptase" evidence="1">
    <location>
        <begin position="13"/>
        <end position="83"/>
    </location>
</feature>
<name>A0A8K1GIN5_9PASS</name>
<dbReference type="EMBL" id="SWJQ01000203">
    <property type="protein sequence ID" value="TRZ18913.1"/>
    <property type="molecule type" value="Genomic_DNA"/>
</dbReference>
<sequence>MVLHPAGDSHQWSVLGPALFNIFIDDMDEGIESTISKFAGDTKLGACVDLLEGRRALQKDLDRLDRWAESSNMKFNENKCQVPHFGHNNPMQCYRLGRSGWTVPRRKGTWGYW</sequence>
<dbReference type="AlphaFoldDB" id="A0A8K1GIN5"/>
<accession>A0A8K1GIN5</accession>
<evidence type="ECO:0000313" key="2">
    <source>
        <dbReference type="EMBL" id="TRZ18913.1"/>
    </source>
</evidence>
<dbReference type="InterPro" id="IPR000477">
    <property type="entry name" value="RT_dom"/>
</dbReference>
<proteinExistence type="predicted"/>
<organism evidence="2 3">
    <name type="scientific">Zosterops borbonicus</name>
    <dbReference type="NCBI Taxonomy" id="364589"/>
    <lineage>
        <taxon>Eukaryota</taxon>
        <taxon>Metazoa</taxon>
        <taxon>Chordata</taxon>
        <taxon>Craniata</taxon>
        <taxon>Vertebrata</taxon>
        <taxon>Euteleostomi</taxon>
        <taxon>Archelosauria</taxon>
        <taxon>Archosauria</taxon>
        <taxon>Dinosauria</taxon>
        <taxon>Saurischia</taxon>
        <taxon>Theropoda</taxon>
        <taxon>Coelurosauria</taxon>
        <taxon>Aves</taxon>
        <taxon>Neognathae</taxon>
        <taxon>Neoaves</taxon>
        <taxon>Telluraves</taxon>
        <taxon>Australaves</taxon>
        <taxon>Passeriformes</taxon>
        <taxon>Sylvioidea</taxon>
        <taxon>Zosteropidae</taxon>
        <taxon>Zosterops</taxon>
    </lineage>
</organism>
<comment type="caution">
    <text evidence="2">The sequence shown here is derived from an EMBL/GenBank/DDBJ whole genome shotgun (WGS) entry which is preliminary data.</text>
</comment>